<dbReference type="CDD" id="cd17546">
    <property type="entry name" value="REC_hyHK_CKI1_RcsC-like"/>
    <property type="match status" value="1"/>
</dbReference>
<feature type="region of interest" description="Disordered" evidence="8">
    <location>
        <begin position="1"/>
        <end position="20"/>
    </location>
</feature>
<feature type="domain" description="Histidine kinase" evidence="10">
    <location>
        <begin position="590"/>
        <end position="830"/>
    </location>
</feature>
<feature type="domain" description="PAC" evidence="13">
    <location>
        <begin position="527"/>
        <end position="577"/>
    </location>
</feature>
<dbReference type="InterPro" id="IPR013655">
    <property type="entry name" value="PAS_fold_3"/>
</dbReference>
<dbReference type="InterPro" id="IPR036097">
    <property type="entry name" value="HisK_dim/P_sf"/>
</dbReference>
<protein>
    <recommendedName>
        <fullName evidence="3">histidine kinase</fullName>
        <ecNumber evidence="3">2.7.13.3</ecNumber>
    </recommendedName>
</protein>
<feature type="domain" description="Phytochrome chromophore attachment site" evidence="9">
    <location>
        <begin position="168"/>
        <end position="303"/>
    </location>
</feature>
<evidence type="ECO:0000256" key="4">
    <source>
        <dbReference type="ARBA" id="ARBA00022553"/>
    </source>
</evidence>
<dbReference type="InterPro" id="IPR036890">
    <property type="entry name" value="HATPase_C_sf"/>
</dbReference>
<dbReference type="PROSITE" id="PS50110">
    <property type="entry name" value="RESPONSE_REGULATORY"/>
    <property type="match status" value="1"/>
</dbReference>
<dbReference type="InterPro" id="IPR003661">
    <property type="entry name" value="HisK_dim/P_dom"/>
</dbReference>
<evidence type="ECO:0000256" key="3">
    <source>
        <dbReference type="ARBA" id="ARBA00012438"/>
    </source>
</evidence>
<feature type="domain" description="PAC" evidence="13">
    <location>
        <begin position="402"/>
        <end position="454"/>
    </location>
</feature>
<dbReference type="InterPro" id="IPR013767">
    <property type="entry name" value="PAS_fold"/>
</dbReference>
<evidence type="ECO:0000256" key="8">
    <source>
        <dbReference type="SAM" id="MobiDB-lite"/>
    </source>
</evidence>
<dbReference type="SMART" id="SM00086">
    <property type="entry name" value="PAC"/>
    <property type="match status" value="3"/>
</dbReference>
<dbReference type="HOGENOM" id="CLU_012704_0_0_7"/>
<dbReference type="CDD" id="cd00130">
    <property type="entry name" value="PAS"/>
    <property type="match status" value="3"/>
</dbReference>
<dbReference type="Gene3D" id="3.30.565.10">
    <property type="entry name" value="Histidine kinase-like ATPase, C-terminal domain"/>
    <property type="match status" value="1"/>
</dbReference>
<keyword evidence="5 14" id="KW-0808">Transferase</keyword>
<dbReference type="InterPro" id="IPR029016">
    <property type="entry name" value="GAF-like_dom_sf"/>
</dbReference>
<dbReference type="SUPFAM" id="SSF47384">
    <property type="entry name" value="Homodimeric domain of signal transducing histidine kinase"/>
    <property type="match status" value="1"/>
</dbReference>
<dbReference type="InterPro" id="IPR016132">
    <property type="entry name" value="Phyto_chromo_attachment"/>
</dbReference>
<dbReference type="SMART" id="SM00388">
    <property type="entry name" value="HisKA"/>
    <property type="match status" value="1"/>
</dbReference>
<dbReference type="SMART" id="SM00091">
    <property type="entry name" value="PAS"/>
    <property type="match status" value="4"/>
</dbReference>
<feature type="domain" description="Response regulatory" evidence="11">
    <location>
        <begin position="853"/>
        <end position="969"/>
    </location>
</feature>
<dbReference type="AlphaFoldDB" id="Q098F4"/>
<dbReference type="eggNOG" id="COG2202">
    <property type="taxonomic scope" value="Bacteria"/>
</dbReference>
<dbReference type="InterPro" id="IPR001610">
    <property type="entry name" value="PAC"/>
</dbReference>
<dbReference type="InterPro" id="IPR011006">
    <property type="entry name" value="CheY-like_superfamily"/>
</dbReference>
<dbReference type="Proteomes" id="UP000001351">
    <property type="component" value="Chromosome"/>
</dbReference>
<feature type="domain" description="PAS" evidence="12">
    <location>
        <begin position="326"/>
        <end position="394"/>
    </location>
</feature>
<feature type="domain" description="PAC" evidence="13">
    <location>
        <begin position="96"/>
        <end position="148"/>
    </location>
</feature>
<proteinExistence type="inferred from homology"/>
<dbReference type="Gene3D" id="3.30.450.40">
    <property type="match status" value="1"/>
</dbReference>
<dbReference type="SUPFAM" id="SSF55785">
    <property type="entry name" value="PYP-like sensor domain (PAS domain)"/>
    <property type="match status" value="3"/>
</dbReference>
<dbReference type="EMBL" id="CP002271">
    <property type="protein sequence ID" value="ADO68076.1"/>
    <property type="molecule type" value="Genomic_DNA"/>
</dbReference>
<organism evidence="15 17">
    <name type="scientific">Stigmatella aurantiaca (strain DW4/3-1)</name>
    <dbReference type="NCBI Taxonomy" id="378806"/>
    <lineage>
        <taxon>Bacteria</taxon>
        <taxon>Pseudomonadati</taxon>
        <taxon>Myxococcota</taxon>
        <taxon>Myxococcia</taxon>
        <taxon>Myxococcales</taxon>
        <taxon>Cystobacterineae</taxon>
        <taxon>Archangiaceae</taxon>
        <taxon>Stigmatella</taxon>
    </lineage>
</organism>
<evidence type="ECO:0000259" key="9">
    <source>
        <dbReference type="PROSITE" id="PS50046"/>
    </source>
</evidence>
<dbReference type="eggNOG" id="COG4191">
    <property type="taxonomic scope" value="Bacteria"/>
</dbReference>
<dbReference type="InterPro" id="IPR035965">
    <property type="entry name" value="PAS-like_dom_sf"/>
</dbReference>
<dbReference type="InterPro" id="IPR052162">
    <property type="entry name" value="Sensor_kinase/Photoreceptor"/>
</dbReference>
<evidence type="ECO:0000256" key="6">
    <source>
        <dbReference type="ARBA" id="ARBA00022777"/>
    </source>
</evidence>
<dbReference type="PANTHER" id="PTHR43304">
    <property type="entry name" value="PHYTOCHROME-LIKE PROTEIN CPH1"/>
    <property type="match status" value="1"/>
</dbReference>
<dbReference type="InterPro" id="IPR003018">
    <property type="entry name" value="GAF"/>
</dbReference>
<comment type="similarity">
    <text evidence="2">In the N-terminal section; belongs to the phytochrome family.</text>
</comment>
<dbReference type="SMART" id="SM00448">
    <property type="entry name" value="REC"/>
    <property type="match status" value="1"/>
</dbReference>
<dbReference type="CDD" id="cd00082">
    <property type="entry name" value="HisKA"/>
    <property type="match status" value="1"/>
</dbReference>
<feature type="domain" description="PAS" evidence="12">
    <location>
        <begin position="22"/>
        <end position="92"/>
    </location>
</feature>
<reference evidence="14 16" key="2">
    <citation type="journal article" date="2011" name="Mol. Biol. Evol.">
        <title>Comparative genomic analysis of fruiting body formation in Myxococcales.</title>
        <authorList>
            <person name="Huntley S."/>
            <person name="Hamann N."/>
            <person name="Wegener-Feldbrugge S."/>
            <person name="Treuner-Lange A."/>
            <person name="Kube M."/>
            <person name="Reinhardt R."/>
            <person name="Klages S."/>
            <person name="Muller R."/>
            <person name="Ronning C.M."/>
            <person name="Nierman W.C."/>
            <person name="Sogaard-Andersen L."/>
        </authorList>
    </citation>
    <scope>NUCLEOTIDE SEQUENCE [LARGE SCALE GENOMIC DNA]</scope>
    <source>
        <strain evidence="14 16">DW4/3-1</strain>
    </source>
</reference>
<dbReference type="eggNOG" id="COG0784">
    <property type="taxonomic scope" value="Bacteria"/>
</dbReference>
<keyword evidence="6" id="KW-0418">Kinase</keyword>
<reference evidence="15 17" key="1">
    <citation type="submission" date="2006-04" db="EMBL/GenBank/DDBJ databases">
        <authorList>
            <person name="Nierman W.C."/>
        </authorList>
    </citation>
    <scope>NUCLEOTIDE SEQUENCE [LARGE SCALE GENOMIC DNA]</scope>
    <source>
        <strain evidence="15 17">DW4/3-1</strain>
    </source>
</reference>
<dbReference type="NCBIfam" id="TIGR00229">
    <property type="entry name" value="sensory_box"/>
    <property type="match status" value="3"/>
</dbReference>
<dbReference type="SUPFAM" id="SSF55874">
    <property type="entry name" value="ATPase domain of HSP90 chaperone/DNA topoisomerase II/histidine kinase"/>
    <property type="match status" value="1"/>
</dbReference>
<dbReference type="PANTHER" id="PTHR43304:SF1">
    <property type="entry name" value="PAC DOMAIN-CONTAINING PROTEIN"/>
    <property type="match status" value="1"/>
</dbReference>
<dbReference type="PROSITE" id="PS50113">
    <property type="entry name" value="PAC"/>
    <property type="match status" value="3"/>
</dbReference>
<gene>
    <name evidence="14" type="ordered locus">STAUR_0267</name>
    <name evidence="15" type="ORF">STIAU_2733</name>
</gene>
<evidence type="ECO:0000313" key="16">
    <source>
        <dbReference type="Proteomes" id="UP000001351"/>
    </source>
</evidence>
<dbReference type="EC" id="2.7.13.3" evidence="3"/>
<evidence type="ECO:0000256" key="1">
    <source>
        <dbReference type="ARBA" id="ARBA00000085"/>
    </source>
</evidence>
<evidence type="ECO:0000259" key="10">
    <source>
        <dbReference type="PROSITE" id="PS50109"/>
    </source>
</evidence>
<sequence>MQSPLLKAHRTMSSVMSEPSRSDRVHRQIIDSLDEVVFQLDTQGVWTFLNPAWTALTGYRPEESVGHSFLDSVHPKDREAHQQLFQEVLKQPPARQRFEGRYLSRDGGERWVEMVARPLRGEDGSVQGLCGTLTDVSERRRTHDALSQRERYLGALVEMQQRLLVAQQGEESYKGVLGPIGQATGASRVYVFILHRDEAGKVLVSQRAEWCAPGISPEIDNPSLQNLPMEPAFSRWVEQLSRGEKIAALVKDLPDAERALLEQQDVKSVLVLPLRVNDVLAGFIGFDNCVEARPWAQLEVDLLSAAAGAISLELEHRQFESALRERETRYRQLAENASDIQYRYRLENPRSFLFVSRVVSDRLGYSPEEHYADPELWHKRIHPGDLPALTQLLESPQSVSNKPVVLRFTCRDGRTRWLEHTVAPVLNGNGRPVSVEGIARDITDRREVEEALKMSEASFRILLEGVTDAAAIQRDGRIVYANMALVTTLGFDRPDQLVGRALMRFVEDDLEEVPGPPPDPSGIKGMITGERRLVRRDGKTRVAELVSLPLLFDGAPAVVSIARDVTEQRQLQARLTLADRLASVGTLAAGIAHEINNPLAFVISNLSFLSEEMRRSQLSLEGSQSSNAASGTGPKLRQRAELDLAEWQEVLSEAYEGAERVRQIVRQLKTFSRPDEERLSPVDIHQVLDSVVMMAANEIRHRAQLHRDYASVPMVMANEGRLCQVFLNLVVNAAQAIPEGDAQRHSIRLVTRRLDPGRVLIEVQDSGSGIPREALGRIFDPFFTTKPVGVGTGLGLSICHGIITNLGGEISADSEMGKGSTFRVILPSLEPRTRTRAHAALPAAQPATQRKGRVLVVDDEPGVGKVLRRILKEHEVEVASGGRQALERLQREPDFFDAVLCDVMMPDLGGKDLYEAVRRTQSGLERRFIFVSGGAFTTNAREFLEAIPNPKLEKPFNEPALRQIVQDLVSRGPSSR</sequence>
<dbReference type="InterPro" id="IPR000700">
    <property type="entry name" value="PAS-assoc_C"/>
</dbReference>
<dbReference type="SMART" id="SM00387">
    <property type="entry name" value="HATPase_c"/>
    <property type="match status" value="1"/>
</dbReference>
<evidence type="ECO:0000313" key="15">
    <source>
        <dbReference type="EMBL" id="EAU68136.1"/>
    </source>
</evidence>
<evidence type="ECO:0000256" key="5">
    <source>
        <dbReference type="ARBA" id="ARBA00022679"/>
    </source>
</evidence>
<dbReference type="Pfam" id="PF00989">
    <property type="entry name" value="PAS"/>
    <property type="match status" value="1"/>
</dbReference>
<dbReference type="Pfam" id="PF08447">
    <property type="entry name" value="PAS_3"/>
    <property type="match status" value="1"/>
</dbReference>
<evidence type="ECO:0000259" key="11">
    <source>
        <dbReference type="PROSITE" id="PS50110"/>
    </source>
</evidence>
<dbReference type="Gene3D" id="3.40.50.2300">
    <property type="match status" value="1"/>
</dbReference>
<dbReference type="GO" id="GO:0006355">
    <property type="term" value="P:regulation of DNA-templated transcription"/>
    <property type="evidence" value="ECO:0007669"/>
    <property type="project" value="InterPro"/>
</dbReference>
<dbReference type="PRINTS" id="PR00344">
    <property type="entry name" value="BCTRLSENSOR"/>
</dbReference>
<dbReference type="Pfam" id="PF00512">
    <property type="entry name" value="HisKA"/>
    <property type="match status" value="1"/>
</dbReference>
<dbReference type="Pfam" id="PF13426">
    <property type="entry name" value="PAS_9"/>
    <property type="match status" value="1"/>
</dbReference>
<dbReference type="Pfam" id="PF02518">
    <property type="entry name" value="HATPase_c"/>
    <property type="match status" value="1"/>
</dbReference>
<dbReference type="SMART" id="SM00065">
    <property type="entry name" value="GAF"/>
    <property type="match status" value="1"/>
</dbReference>
<evidence type="ECO:0000256" key="2">
    <source>
        <dbReference type="ARBA" id="ARBA00006402"/>
    </source>
</evidence>
<dbReference type="OrthoDB" id="9815750at2"/>
<evidence type="ECO:0000259" key="12">
    <source>
        <dbReference type="PROSITE" id="PS50112"/>
    </source>
</evidence>
<dbReference type="PROSITE" id="PS50109">
    <property type="entry name" value="HIS_KIN"/>
    <property type="match status" value="1"/>
</dbReference>
<comment type="catalytic activity">
    <reaction evidence="1">
        <text>ATP + protein L-histidine = ADP + protein N-phospho-L-histidine.</text>
        <dbReference type="EC" id="2.7.13.3"/>
    </reaction>
</comment>
<dbReference type="Gene3D" id="3.30.450.20">
    <property type="entry name" value="PAS domain"/>
    <property type="match status" value="3"/>
</dbReference>
<evidence type="ECO:0000256" key="7">
    <source>
        <dbReference type="PROSITE-ProRule" id="PRU00169"/>
    </source>
</evidence>
<evidence type="ECO:0000313" key="14">
    <source>
        <dbReference type="EMBL" id="ADO68076.1"/>
    </source>
</evidence>
<keyword evidence="4 7" id="KW-0597">Phosphoprotein</keyword>
<dbReference type="InterPro" id="IPR003594">
    <property type="entry name" value="HATPase_dom"/>
</dbReference>
<dbReference type="EMBL" id="AAMD01000021">
    <property type="protein sequence ID" value="EAU68136.1"/>
    <property type="molecule type" value="Genomic_DNA"/>
</dbReference>
<dbReference type="eggNOG" id="COG2203">
    <property type="taxonomic scope" value="Bacteria"/>
</dbReference>
<evidence type="ECO:0000313" key="17">
    <source>
        <dbReference type="Proteomes" id="UP000032702"/>
    </source>
</evidence>
<feature type="modified residue" description="4-aspartylphosphate" evidence="7">
    <location>
        <position position="902"/>
    </location>
</feature>
<dbReference type="eggNOG" id="COG3829">
    <property type="taxonomic scope" value="Bacteria"/>
</dbReference>
<evidence type="ECO:0000259" key="13">
    <source>
        <dbReference type="PROSITE" id="PS50113"/>
    </source>
</evidence>
<dbReference type="Pfam" id="PF00072">
    <property type="entry name" value="Response_reg"/>
    <property type="match status" value="1"/>
</dbReference>
<dbReference type="InterPro" id="IPR001789">
    <property type="entry name" value="Sig_transdc_resp-reg_receiver"/>
</dbReference>
<dbReference type="PROSITE" id="PS50112">
    <property type="entry name" value="PAS"/>
    <property type="match status" value="2"/>
</dbReference>
<dbReference type="Pfam" id="PF01590">
    <property type="entry name" value="GAF"/>
    <property type="match status" value="1"/>
</dbReference>
<keyword evidence="16" id="KW-1185">Reference proteome</keyword>
<dbReference type="PROSITE" id="PS50046">
    <property type="entry name" value="PHYTOCHROME_2"/>
    <property type="match status" value="1"/>
</dbReference>
<dbReference type="STRING" id="378806.STAUR_0267"/>
<dbReference type="InterPro" id="IPR005467">
    <property type="entry name" value="His_kinase_dom"/>
</dbReference>
<dbReference type="InterPro" id="IPR000014">
    <property type="entry name" value="PAS"/>
</dbReference>
<dbReference type="SUPFAM" id="SSF55781">
    <property type="entry name" value="GAF domain-like"/>
    <property type="match status" value="1"/>
</dbReference>
<name>Q098F4_STIAD</name>
<dbReference type="Gene3D" id="1.10.287.130">
    <property type="match status" value="1"/>
</dbReference>
<dbReference type="InterPro" id="IPR004358">
    <property type="entry name" value="Sig_transdc_His_kin-like_C"/>
</dbReference>
<accession>Q098F4</accession>
<dbReference type="GO" id="GO:0000155">
    <property type="term" value="F:phosphorelay sensor kinase activity"/>
    <property type="evidence" value="ECO:0007669"/>
    <property type="project" value="InterPro"/>
</dbReference>
<dbReference type="KEGG" id="sur:STAUR_0267"/>
<dbReference type="Proteomes" id="UP000032702">
    <property type="component" value="Unassembled WGS sequence"/>
</dbReference>
<dbReference type="SUPFAM" id="SSF52172">
    <property type="entry name" value="CheY-like"/>
    <property type="match status" value="1"/>
</dbReference>